<feature type="region of interest" description="Disordered" evidence="1">
    <location>
        <begin position="226"/>
        <end position="251"/>
    </location>
</feature>
<evidence type="ECO:0000313" key="3">
    <source>
        <dbReference type="Proteomes" id="UP001189429"/>
    </source>
</evidence>
<organism evidence="2 3">
    <name type="scientific">Prorocentrum cordatum</name>
    <dbReference type="NCBI Taxonomy" id="2364126"/>
    <lineage>
        <taxon>Eukaryota</taxon>
        <taxon>Sar</taxon>
        <taxon>Alveolata</taxon>
        <taxon>Dinophyceae</taxon>
        <taxon>Prorocentrales</taxon>
        <taxon>Prorocentraceae</taxon>
        <taxon>Prorocentrum</taxon>
    </lineage>
</organism>
<keyword evidence="3" id="KW-1185">Reference proteome</keyword>
<dbReference type="Proteomes" id="UP001189429">
    <property type="component" value="Unassembled WGS sequence"/>
</dbReference>
<feature type="compositionally biased region" description="Gly residues" evidence="1">
    <location>
        <begin position="242"/>
        <end position="251"/>
    </location>
</feature>
<feature type="compositionally biased region" description="Low complexity" evidence="1">
    <location>
        <begin position="281"/>
        <end position="291"/>
    </location>
</feature>
<name>A0ABN9WX44_9DINO</name>
<accession>A0ABN9WX44</accession>
<feature type="non-terminal residue" evidence="2">
    <location>
        <position position="591"/>
    </location>
</feature>
<sequence length="591" mass="60707">MPLVIHPVALAKLRDIRPFETFLLGDFNFSAPGEGIQYVSGGIHQMAIDGLARLLFPDMLEDFNSGLMVFIPKGSHQEDVNSFWRTPDDVRPITLSNTGAKIIGSALNKAVSDQCELGASEAQNGFVRARLMSDNSLKLEDNMLRYGILQCSAGSVLLDAGAAFPSLLLFWIEFALANMGFPDFFLNSVKALYGKISVDMLLGGLAQSPASADAYSGAGIAGHRLLSGPRRGTPAHHQRPAGGAGRGLGAGEAAGQATAKAAATAEVLACGLLLPGLGEPPKEASGAGAAAEGKRGQPPPPLGQDDRDRVADAPSPLRRQRRAGPDSFTAALKPAEKGDPEAAAGAPPGRRGPPALVVAGRVAAGGADAEALVRGREAWRRLDAAELFVGSPPASPRAAEAGLALPSEPLAPATEAGLALPSEPLAPATEAGLALPSEPLAPATEAADQRQRAWRALDAAQVLVLSAPASPVSRQASVAPLRSAVWDASAALELCRQGDEAKYEGRVRLLDPGAHSSVRAAAEALGEGRLHCPEGFCAVLSAERRRWYVLHAAWAPASALAALGFRPAPAQRGGAVAVAPAGGSSGPPSPG</sequence>
<feature type="compositionally biased region" description="Low complexity" evidence="1">
    <location>
        <begin position="341"/>
        <end position="355"/>
    </location>
</feature>
<reference evidence="2" key="1">
    <citation type="submission" date="2023-10" db="EMBL/GenBank/DDBJ databases">
        <authorList>
            <person name="Chen Y."/>
            <person name="Shah S."/>
            <person name="Dougan E. K."/>
            <person name="Thang M."/>
            <person name="Chan C."/>
        </authorList>
    </citation>
    <scope>NUCLEOTIDE SEQUENCE [LARGE SCALE GENOMIC DNA]</scope>
</reference>
<gene>
    <name evidence="2" type="ORF">PCOR1329_LOCUS71416</name>
</gene>
<dbReference type="EMBL" id="CAUYUJ010019482">
    <property type="protein sequence ID" value="CAK0891470.1"/>
    <property type="molecule type" value="Genomic_DNA"/>
</dbReference>
<comment type="caution">
    <text evidence="2">The sequence shown here is derived from an EMBL/GenBank/DDBJ whole genome shotgun (WGS) entry which is preliminary data.</text>
</comment>
<evidence type="ECO:0000256" key="1">
    <source>
        <dbReference type="SAM" id="MobiDB-lite"/>
    </source>
</evidence>
<protein>
    <recommendedName>
        <fullName evidence="4">Reverse transcriptase domain-containing protein</fullName>
    </recommendedName>
</protein>
<feature type="region of interest" description="Disordered" evidence="1">
    <location>
        <begin position="281"/>
        <end position="355"/>
    </location>
</feature>
<proteinExistence type="predicted"/>
<evidence type="ECO:0008006" key="4">
    <source>
        <dbReference type="Google" id="ProtNLM"/>
    </source>
</evidence>
<evidence type="ECO:0000313" key="2">
    <source>
        <dbReference type="EMBL" id="CAK0891470.1"/>
    </source>
</evidence>